<feature type="compositionally biased region" description="Polar residues" evidence="1">
    <location>
        <begin position="55"/>
        <end position="64"/>
    </location>
</feature>
<accession>A0A0G4F6V9</accession>
<dbReference type="Proteomes" id="UP000041254">
    <property type="component" value="Unassembled WGS sequence"/>
</dbReference>
<feature type="signal peptide" evidence="2">
    <location>
        <begin position="1"/>
        <end position="20"/>
    </location>
</feature>
<keyword evidence="4" id="KW-1185">Reference proteome</keyword>
<keyword evidence="2" id="KW-0732">Signal</keyword>
<protein>
    <submittedName>
        <fullName evidence="3">Uncharacterized protein</fullName>
    </submittedName>
</protein>
<feature type="region of interest" description="Disordered" evidence="1">
    <location>
        <begin position="404"/>
        <end position="435"/>
    </location>
</feature>
<feature type="region of interest" description="Disordered" evidence="1">
    <location>
        <begin position="204"/>
        <end position="223"/>
    </location>
</feature>
<evidence type="ECO:0000313" key="3">
    <source>
        <dbReference type="EMBL" id="CEM07753.1"/>
    </source>
</evidence>
<dbReference type="VEuPathDB" id="CryptoDB:Vbra_4163"/>
<feature type="region of interest" description="Disordered" evidence="1">
    <location>
        <begin position="53"/>
        <end position="85"/>
    </location>
</feature>
<evidence type="ECO:0000313" key="4">
    <source>
        <dbReference type="Proteomes" id="UP000041254"/>
    </source>
</evidence>
<name>A0A0G4F6V9_VITBC</name>
<feature type="region of interest" description="Disordered" evidence="1">
    <location>
        <begin position="550"/>
        <end position="574"/>
    </location>
</feature>
<feature type="compositionally biased region" description="Basic residues" evidence="1">
    <location>
        <begin position="244"/>
        <end position="259"/>
    </location>
</feature>
<dbReference type="AlphaFoldDB" id="A0A0G4F6V9"/>
<feature type="chain" id="PRO_5005188679" evidence="2">
    <location>
        <begin position="21"/>
        <end position="595"/>
    </location>
</feature>
<organism evidence="3 4">
    <name type="scientific">Vitrella brassicaformis (strain CCMP3155)</name>
    <dbReference type="NCBI Taxonomy" id="1169540"/>
    <lineage>
        <taxon>Eukaryota</taxon>
        <taxon>Sar</taxon>
        <taxon>Alveolata</taxon>
        <taxon>Colpodellida</taxon>
        <taxon>Vitrellaceae</taxon>
        <taxon>Vitrella</taxon>
    </lineage>
</organism>
<feature type="region of interest" description="Disordered" evidence="1">
    <location>
        <begin position="461"/>
        <end position="485"/>
    </location>
</feature>
<dbReference type="InParanoid" id="A0A0G4F6V9"/>
<feature type="region of interest" description="Disordered" evidence="1">
    <location>
        <begin position="243"/>
        <end position="264"/>
    </location>
</feature>
<feature type="region of interest" description="Disordered" evidence="1">
    <location>
        <begin position="112"/>
        <end position="133"/>
    </location>
</feature>
<gene>
    <name evidence="3" type="ORF">Vbra_4163</name>
</gene>
<evidence type="ECO:0000256" key="2">
    <source>
        <dbReference type="SAM" id="SignalP"/>
    </source>
</evidence>
<sequence>MPTGAFHTVAVLAVLFGALALTRYHFQHESEISLNTTITLNDRNMAGNFEVQKSVHAQPQPSNTDDGARSAADKAGSGDGEGSGAVGEVARFADAAGRSVDPGIEDVYVPLVPMTSPADDSHASSDRGERREASGHYLFSKQYQQGCEGCPGCFPALGVGLGAGVDVGAANPPYCPYPSVNSKKSLPLLNPLVAHRLWARSGAEGNVSSSDEGRKDSDMPPPSFLHICRNFQQPFHSHALARCAPRKHKARSKSGKPKVRREMELEDPVEISGDLIQAKARHAADMAGRLQAGDHDESALLMGAVKEEAVEGAMGDGGRAEQRTRRKSKRAVAEGDEWAVEGGGPNAIQQIDHSLGLHRSETTDTSADPIAVDGRVEGQEQHTAASRDTLILKSASSFEVQMSVHAQPQPSNADDGSRSAADKAGAGDGEGSGAAGEVARFADAAGRSVDPGIEDVYVPLVPMTSPADDSHANTDRGERREASGAKSMSWLERHFGTYFGPSRISLKRAVERAKRWAKEEIVVFTPPPAAAAVTDQTADHSHLADIEATAGNNKRARAEGEAAEPAKKAKGEPPAAAAQHLLAALLQHRLHSHLS</sequence>
<dbReference type="EMBL" id="CDMY01000377">
    <property type="protein sequence ID" value="CEM07753.1"/>
    <property type="molecule type" value="Genomic_DNA"/>
</dbReference>
<feature type="compositionally biased region" description="Basic and acidic residues" evidence="1">
    <location>
        <begin position="119"/>
        <end position="133"/>
    </location>
</feature>
<reference evidence="3 4" key="1">
    <citation type="submission" date="2014-11" db="EMBL/GenBank/DDBJ databases">
        <authorList>
            <person name="Zhu J."/>
            <person name="Qi W."/>
            <person name="Song R."/>
        </authorList>
    </citation>
    <scope>NUCLEOTIDE SEQUENCE [LARGE SCALE GENOMIC DNA]</scope>
</reference>
<evidence type="ECO:0000256" key="1">
    <source>
        <dbReference type="SAM" id="MobiDB-lite"/>
    </source>
</evidence>
<feature type="compositionally biased region" description="Basic and acidic residues" evidence="1">
    <location>
        <begin position="556"/>
        <end position="571"/>
    </location>
</feature>
<proteinExistence type="predicted"/>
<feature type="compositionally biased region" description="Basic and acidic residues" evidence="1">
    <location>
        <begin position="468"/>
        <end position="483"/>
    </location>
</feature>